<organism evidence="1 2">
    <name type="scientific">Trichonephila inaurata madagascariensis</name>
    <dbReference type="NCBI Taxonomy" id="2747483"/>
    <lineage>
        <taxon>Eukaryota</taxon>
        <taxon>Metazoa</taxon>
        <taxon>Ecdysozoa</taxon>
        <taxon>Arthropoda</taxon>
        <taxon>Chelicerata</taxon>
        <taxon>Arachnida</taxon>
        <taxon>Araneae</taxon>
        <taxon>Araneomorphae</taxon>
        <taxon>Entelegynae</taxon>
        <taxon>Araneoidea</taxon>
        <taxon>Nephilidae</taxon>
        <taxon>Trichonephila</taxon>
        <taxon>Trichonephila inaurata</taxon>
    </lineage>
</organism>
<evidence type="ECO:0000313" key="1">
    <source>
        <dbReference type="EMBL" id="GFY50818.1"/>
    </source>
</evidence>
<dbReference type="Proteomes" id="UP000886998">
    <property type="component" value="Unassembled WGS sequence"/>
</dbReference>
<evidence type="ECO:0000313" key="2">
    <source>
        <dbReference type="Proteomes" id="UP000886998"/>
    </source>
</evidence>
<reference evidence="1" key="1">
    <citation type="submission" date="2020-08" db="EMBL/GenBank/DDBJ databases">
        <title>Multicomponent nature underlies the extraordinary mechanical properties of spider dragline silk.</title>
        <authorList>
            <person name="Kono N."/>
            <person name="Nakamura H."/>
            <person name="Mori M."/>
            <person name="Yoshida Y."/>
            <person name="Ohtoshi R."/>
            <person name="Malay A.D."/>
            <person name="Moran D.A.P."/>
            <person name="Tomita M."/>
            <person name="Numata K."/>
            <person name="Arakawa K."/>
        </authorList>
    </citation>
    <scope>NUCLEOTIDE SEQUENCE</scope>
</reference>
<proteinExistence type="predicted"/>
<comment type="caution">
    <text evidence="1">The sequence shown here is derived from an EMBL/GenBank/DDBJ whole genome shotgun (WGS) entry which is preliminary data.</text>
</comment>
<protein>
    <submittedName>
        <fullName evidence="1">Uncharacterized protein</fullName>
    </submittedName>
</protein>
<keyword evidence="2" id="KW-1185">Reference proteome</keyword>
<gene>
    <name evidence="1" type="ORF">TNIN_111061</name>
</gene>
<dbReference type="EMBL" id="BMAV01007737">
    <property type="protein sequence ID" value="GFY50818.1"/>
    <property type="molecule type" value="Genomic_DNA"/>
</dbReference>
<dbReference type="AlphaFoldDB" id="A0A8X6XCF4"/>
<sequence length="96" mass="10901">MRLKRVQRTLWVGILPSLKIEEAAELSLLAKMASQSSEISPSDALFVTSGLKVQECHLENEITHFTFKFPPHQHTRFSFSPQLKVVSQNSFKSNKS</sequence>
<name>A0A8X6XCF4_9ARAC</name>
<accession>A0A8X6XCF4</accession>